<feature type="domain" description="Helicase ATP-binding" evidence="6">
    <location>
        <begin position="512"/>
        <end position="679"/>
    </location>
</feature>
<feature type="compositionally biased region" description="Low complexity" evidence="5">
    <location>
        <begin position="221"/>
        <end position="236"/>
    </location>
</feature>
<keyword evidence="10" id="KW-1185">Reference proteome</keyword>
<sequence length="1204" mass="130721">MTDCQVFCNCSSIARPKTLARRFQVKKDNENRGRWFFSCNSCKFFKWENNGPSLAAPLSPAAITNNMTTPASSPVPINSQVMSQQTSPFSSGLIRRAVHVPSPPSTSAPAVGNSGQAAVVGWSSGQEQASGSRQAPVGRGSSNQQAPVSGSSQALQAPVGGGSNQQAPISGSSSQAPVGGVSCQEPLSGRSQACPGPSIPSHYSQSPLRSSFELGSRPIAAAAHQQAQQPHLQSHHNVGNSNSNRYGSRVMPLSFTLQQHSCLPGPSGQSSYPHNSHVQMYPMQQHIYDDLAAVAPASSTQQHTSRSAVAGHISTQHTPQLHDMQQQPHQELLKQRQRPALAGLASATHSSSDDVHVGRHPASAPADEEKIHVKVKLQIMSKEEMGASFPYSEAVKSIVMSLDKQVTQRRWDPAERLWKFALSSYQLVLKAFESAGCEVEKPNEHVLNALLNNTEPGIGAKIHLQQSPVPSSSSGIVKNAPLSFHEAEQVMKQHLTPTTLGNLFNFQWEGVRFIVSRQGRALLADEPGLGKTVQAVCAAACFPESFPLLVVCPSSMRYVWKAALHDWLPDALVPVKEDLWVLSSGKDVSRVQEKGLPSTKAHACITSYDLIQKLDKDLSKVYGFVIVDESHCLKSRDAKRTQFLSKLVKASRHAVLLTGTPLLSKPIEVFPQIDMLQPGLLGTYREFGERYCVNPGGPPASSNRFNSPGHFPGQEYRGAANLHELSMLLQSTVMIRRTKAEVAGQLPDKIRQRVLVSTDTACSKQLAEIRGRMVALDAAAKAGDLRDQHKEREQLVNEYYRASGPAKVKEAVEFLKCLLDCSSEEAGRKVLVFCHHQAVMDAIEQKLLKASPNLGYIRIDGSTSDIKRKEYVDKFQRGHVAAAMPSLSAEPEGGCSGSRSRSTAEESGDEDHQRAIGIVAEDKARVALLSITAAGVGLTLTAAEVCVFVELYWNPSILLQAEDRAHRLGQKRTVMVYYLHASGTCDDIIWPLVNKKLQVVGRTLGEDAAAPMSPSSQRSPALSPSSPVMKTNGGASLSCTTLTWQKALEDAAEGSSTKGKRSDNKLQAELEAEDCGSPLRAGGPYSNRNVQEVPFSRDALIVQSVTKQQSSSPHAHMTNTSTEGLEQALNMREHGEDLAEVIDTGLNMSMRTPRSPIIRSQQDEHMMNPGSKRRLYLETAEMELTIEFTGSDCKRMKEASVYPT</sequence>
<dbReference type="CDD" id="cd18010">
    <property type="entry name" value="DEXHc_HARP_SMARCAL1"/>
    <property type="match status" value="1"/>
</dbReference>
<name>A0A250X659_9CHLO</name>
<evidence type="ECO:0000259" key="6">
    <source>
        <dbReference type="PROSITE" id="PS51192"/>
    </source>
</evidence>
<dbReference type="GO" id="GO:0005524">
    <property type="term" value="F:ATP binding"/>
    <property type="evidence" value="ECO:0007669"/>
    <property type="project" value="UniProtKB-KW"/>
</dbReference>
<evidence type="ECO:0000259" key="7">
    <source>
        <dbReference type="PROSITE" id="PS51194"/>
    </source>
</evidence>
<feature type="compositionally biased region" description="Polar residues" evidence="5">
    <location>
        <begin position="237"/>
        <end position="246"/>
    </location>
</feature>
<keyword evidence="1" id="KW-0547">Nucleotide-binding</keyword>
<evidence type="ECO:0000259" key="8">
    <source>
        <dbReference type="PROSITE" id="PS51467"/>
    </source>
</evidence>
<dbReference type="SMART" id="SM00490">
    <property type="entry name" value="HELICc"/>
    <property type="match status" value="1"/>
</dbReference>
<dbReference type="Pfam" id="PF00271">
    <property type="entry name" value="Helicase_C"/>
    <property type="match status" value="2"/>
</dbReference>
<gene>
    <name evidence="9" type="ORF">CEUSTIGMA_g6001.t1</name>
</gene>
<dbReference type="Gene3D" id="3.40.50.10810">
    <property type="entry name" value="Tandem AAA-ATPase domain"/>
    <property type="match status" value="1"/>
</dbReference>
<comment type="caution">
    <text evidence="9">The sequence shown here is derived from an EMBL/GenBank/DDBJ whole genome shotgun (WGS) entry which is preliminary data.</text>
</comment>
<dbReference type="InterPro" id="IPR038718">
    <property type="entry name" value="SNF2-like_sf"/>
</dbReference>
<dbReference type="Pfam" id="PF00176">
    <property type="entry name" value="SNF2-rel_dom"/>
    <property type="match status" value="1"/>
</dbReference>
<evidence type="ECO:0000256" key="5">
    <source>
        <dbReference type="SAM" id="MobiDB-lite"/>
    </source>
</evidence>
<dbReference type="SMART" id="SM00487">
    <property type="entry name" value="DEXDc"/>
    <property type="match status" value="1"/>
</dbReference>
<dbReference type="AlphaFoldDB" id="A0A250X659"/>
<evidence type="ECO:0000256" key="4">
    <source>
        <dbReference type="ARBA" id="ARBA00022840"/>
    </source>
</evidence>
<feature type="region of interest" description="Disordered" evidence="5">
    <location>
        <begin position="339"/>
        <end position="366"/>
    </location>
</feature>
<dbReference type="InterPro" id="IPR049730">
    <property type="entry name" value="SNF2/RAD54-like_C"/>
</dbReference>
<dbReference type="PROSITE" id="PS51192">
    <property type="entry name" value="HELICASE_ATP_BIND_1"/>
    <property type="match status" value="1"/>
</dbReference>
<dbReference type="PROSITE" id="PS51467">
    <property type="entry name" value="HARP"/>
    <property type="match status" value="1"/>
</dbReference>
<feature type="domain" description="Helicase C-terminal" evidence="7">
    <location>
        <begin position="813"/>
        <end position="1018"/>
    </location>
</feature>
<dbReference type="GO" id="GO:0043596">
    <property type="term" value="C:nuclear replication fork"/>
    <property type="evidence" value="ECO:0007669"/>
    <property type="project" value="TreeGrafter"/>
</dbReference>
<feature type="domain" description="HARP" evidence="8">
    <location>
        <begin position="367"/>
        <end position="444"/>
    </location>
</feature>
<dbReference type="PANTHER" id="PTHR45766:SF3">
    <property type="entry name" value="DNA ANNEALING HELICASE AND ENDONUCLEASE ZRANB3"/>
    <property type="match status" value="1"/>
</dbReference>
<dbReference type="InterPro" id="IPR027417">
    <property type="entry name" value="P-loop_NTPase"/>
</dbReference>
<dbReference type="GO" id="GO:0006281">
    <property type="term" value="P:DNA repair"/>
    <property type="evidence" value="ECO:0007669"/>
    <property type="project" value="TreeGrafter"/>
</dbReference>
<dbReference type="OrthoDB" id="2801544at2759"/>
<dbReference type="GO" id="GO:0004386">
    <property type="term" value="F:helicase activity"/>
    <property type="evidence" value="ECO:0007669"/>
    <property type="project" value="UniProtKB-KW"/>
</dbReference>
<protein>
    <submittedName>
        <fullName evidence="9">Uncharacterized protein</fullName>
    </submittedName>
</protein>
<accession>A0A250X659</accession>
<dbReference type="Proteomes" id="UP000232323">
    <property type="component" value="Unassembled WGS sequence"/>
</dbReference>
<evidence type="ECO:0000256" key="2">
    <source>
        <dbReference type="ARBA" id="ARBA00022801"/>
    </source>
</evidence>
<feature type="compositionally biased region" description="Low complexity" evidence="5">
    <location>
        <begin position="1013"/>
        <end position="1027"/>
    </location>
</feature>
<dbReference type="SUPFAM" id="SSF52540">
    <property type="entry name" value="P-loop containing nucleoside triphosphate hydrolases"/>
    <property type="match status" value="2"/>
</dbReference>
<dbReference type="InterPro" id="IPR001650">
    <property type="entry name" value="Helicase_C-like"/>
</dbReference>
<feature type="compositionally biased region" description="Polar residues" evidence="5">
    <location>
        <begin position="123"/>
        <end position="133"/>
    </location>
</feature>
<dbReference type="CDD" id="cd18793">
    <property type="entry name" value="SF2_C_SNF"/>
    <property type="match status" value="1"/>
</dbReference>
<dbReference type="EMBL" id="BEGY01000033">
    <property type="protein sequence ID" value="GAX78561.1"/>
    <property type="molecule type" value="Genomic_DNA"/>
</dbReference>
<feature type="region of interest" description="Disordered" evidence="5">
    <location>
        <begin position="886"/>
        <end position="913"/>
    </location>
</feature>
<dbReference type="InterPro" id="IPR000330">
    <property type="entry name" value="SNF2_N"/>
</dbReference>
<evidence type="ECO:0000256" key="3">
    <source>
        <dbReference type="ARBA" id="ARBA00022806"/>
    </source>
</evidence>
<organism evidence="9 10">
    <name type="scientific">Chlamydomonas eustigma</name>
    <dbReference type="NCBI Taxonomy" id="1157962"/>
    <lineage>
        <taxon>Eukaryota</taxon>
        <taxon>Viridiplantae</taxon>
        <taxon>Chlorophyta</taxon>
        <taxon>core chlorophytes</taxon>
        <taxon>Chlorophyceae</taxon>
        <taxon>CS clade</taxon>
        <taxon>Chlamydomonadales</taxon>
        <taxon>Chlamydomonadaceae</taxon>
        <taxon>Chlamydomonas</taxon>
    </lineage>
</organism>
<proteinExistence type="predicted"/>
<evidence type="ECO:0000313" key="10">
    <source>
        <dbReference type="Proteomes" id="UP000232323"/>
    </source>
</evidence>
<dbReference type="GO" id="GO:0016787">
    <property type="term" value="F:hydrolase activity"/>
    <property type="evidence" value="ECO:0007669"/>
    <property type="project" value="UniProtKB-KW"/>
</dbReference>
<evidence type="ECO:0000313" key="9">
    <source>
        <dbReference type="EMBL" id="GAX78561.1"/>
    </source>
</evidence>
<keyword evidence="4" id="KW-0067">ATP-binding</keyword>
<feature type="region of interest" description="Disordered" evidence="5">
    <location>
        <begin position="98"/>
        <end position="209"/>
    </location>
</feature>
<dbReference type="STRING" id="1157962.A0A250X659"/>
<reference evidence="9 10" key="1">
    <citation type="submission" date="2017-08" db="EMBL/GenBank/DDBJ databases">
        <title>Acidophilic green algal genome provides insights into adaptation to an acidic environment.</title>
        <authorList>
            <person name="Hirooka S."/>
            <person name="Hirose Y."/>
            <person name="Kanesaki Y."/>
            <person name="Higuchi S."/>
            <person name="Fujiwara T."/>
            <person name="Onuma R."/>
            <person name="Era A."/>
            <person name="Ohbayashi R."/>
            <person name="Uzuka A."/>
            <person name="Nozaki H."/>
            <person name="Yoshikawa H."/>
            <person name="Miyagishima S.Y."/>
        </authorList>
    </citation>
    <scope>NUCLEOTIDE SEQUENCE [LARGE SCALE GENOMIC DNA]</scope>
    <source>
        <strain evidence="9 10">NIES-2499</strain>
    </source>
</reference>
<dbReference type="PROSITE" id="PS51194">
    <property type="entry name" value="HELICASE_CTER"/>
    <property type="match status" value="1"/>
</dbReference>
<dbReference type="GO" id="GO:0004520">
    <property type="term" value="F:DNA endonuclease activity"/>
    <property type="evidence" value="ECO:0007669"/>
    <property type="project" value="TreeGrafter"/>
</dbReference>
<dbReference type="InterPro" id="IPR014001">
    <property type="entry name" value="Helicase_ATP-bd"/>
</dbReference>
<dbReference type="PANTHER" id="PTHR45766">
    <property type="entry name" value="DNA ANNEALING HELICASE AND ENDONUCLEASE ZRANB3 FAMILY MEMBER"/>
    <property type="match status" value="1"/>
</dbReference>
<keyword evidence="3" id="KW-0347">Helicase</keyword>
<keyword evidence="2" id="KW-0378">Hydrolase</keyword>
<dbReference type="GO" id="GO:0031297">
    <property type="term" value="P:replication fork processing"/>
    <property type="evidence" value="ECO:0007669"/>
    <property type="project" value="TreeGrafter"/>
</dbReference>
<dbReference type="Gene3D" id="3.40.50.300">
    <property type="entry name" value="P-loop containing nucleotide triphosphate hydrolases"/>
    <property type="match status" value="1"/>
</dbReference>
<feature type="region of interest" description="Disordered" evidence="5">
    <location>
        <begin position="1008"/>
        <end position="1030"/>
    </location>
</feature>
<feature type="compositionally biased region" description="Polar residues" evidence="5">
    <location>
        <begin position="140"/>
        <end position="155"/>
    </location>
</feature>
<evidence type="ECO:0000256" key="1">
    <source>
        <dbReference type="ARBA" id="ARBA00022741"/>
    </source>
</evidence>
<dbReference type="InterPro" id="IPR010003">
    <property type="entry name" value="HARP_dom"/>
</dbReference>
<feature type="compositionally biased region" description="Polar residues" evidence="5">
    <location>
        <begin position="164"/>
        <end position="176"/>
    </location>
</feature>
<feature type="region of interest" description="Disordered" evidence="5">
    <location>
        <begin position="221"/>
        <end position="247"/>
    </location>
</feature>